<organism evidence="1 2">
    <name type="scientific">Alteribacillus iranensis</name>
    <dbReference type="NCBI Taxonomy" id="930128"/>
    <lineage>
        <taxon>Bacteria</taxon>
        <taxon>Bacillati</taxon>
        <taxon>Bacillota</taxon>
        <taxon>Bacilli</taxon>
        <taxon>Bacillales</taxon>
        <taxon>Bacillaceae</taxon>
        <taxon>Alteribacillus</taxon>
    </lineage>
</organism>
<evidence type="ECO:0000313" key="1">
    <source>
        <dbReference type="EMBL" id="SFE88233.1"/>
    </source>
</evidence>
<keyword evidence="2" id="KW-1185">Reference proteome</keyword>
<proteinExistence type="predicted"/>
<reference evidence="1 2" key="1">
    <citation type="submission" date="2016-10" db="EMBL/GenBank/DDBJ databases">
        <authorList>
            <person name="de Groot N.N."/>
        </authorList>
    </citation>
    <scope>NUCLEOTIDE SEQUENCE [LARGE SCALE GENOMIC DNA]</scope>
    <source>
        <strain evidence="1 2">DSM 23995</strain>
    </source>
</reference>
<dbReference type="RefSeq" id="WP_177194800.1">
    <property type="nucleotide sequence ID" value="NZ_FONT01000005.1"/>
</dbReference>
<protein>
    <submittedName>
        <fullName evidence="1">Uncharacterized protein</fullName>
    </submittedName>
</protein>
<accession>A0A1I2E6B9</accession>
<sequence length="54" mass="6013">MNLAKDPHQMFAFLAEDQLLMFVNLAKDPHSTLVYLAEEPPTGEQALRGEPSSL</sequence>
<gene>
    <name evidence="1" type="ORF">SAMN05192532_105123</name>
</gene>
<name>A0A1I2E6B9_9BACI</name>
<dbReference type="Proteomes" id="UP000199516">
    <property type="component" value="Unassembled WGS sequence"/>
</dbReference>
<dbReference type="EMBL" id="FONT01000005">
    <property type="protein sequence ID" value="SFE88233.1"/>
    <property type="molecule type" value="Genomic_DNA"/>
</dbReference>
<dbReference type="AlphaFoldDB" id="A0A1I2E6B9"/>
<evidence type="ECO:0000313" key="2">
    <source>
        <dbReference type="Proteomes" id="UP000199516"/>
    </source>
</evidence>
<dbReference type="STRING" id="930128.SAMN05192532_105123"/>